<evidence type="ECO:0000256" key="8">
    <source>
        <dbReference type="ARBA" id="ARBA00022839"/>
    </source>
</evidence>
<evidence type="ECO:0000256" key="3">
    <source>
        <dbReference type="ARBA" id="ARBA00022553"/>
    </source>
</evidence>
<evidence type="ECO:0000313" key="15">
    <source>
        <dbReference type="EMBL" id="CAG6641219.1"/>
    </source>
</evidence>
<reference evidence="15" key="1">
    <citation type="submission" date="2021-05" db="EMBL/GenBank/DDBJ databases">
        <authorList>
            <person name="Alioto T."/>
            <person name="Alioto T."/>
            <person name="Gomez Garrido J."/>
        </authorList>
    </citation>
    <scope>NUCLEOTIDE SEQUENCE</scope>
</reference>
<dbReference type="GO" id="GO:0006397">
    <property type="term" value="P:mRNA processing"/>
    <property type="evidence" value="ECO:0007669"/>
    <property type="project" value="UniProtKB-KW"/>
</dbReference>
<proteinExistence type="predicted"/>
<keyword evidence="9" id="KW-0460">Magnesium</keyword>
<dbReference type="InterPro" id="IPR036691">
    <property type="entry name" value="Endo/exonu/phosph_ase_sf"/>
</dbReference>
<dbReference type="GO" id="GO:0005759">
    <property type="term" value="C:mitochondrial matrix"/>
    <property type="evidence" value="ECO:0007669"/>
    <property type="project" value="UniProtKB-SubCell"/>
</dbReference>
<accession>A0A8D8R1X3</accession>
<keyword evidence="8" id="KW-0269">Exonuclease</keyword>
<keyword evidence="10" id="KW-0809">Transit peptide</keyword>
<evidence type="ECO:0000256" key="2">
    <source>
        <dbReference type="ARBA" id="ARBA00004305"/>
    </source>
</evidence>
<keyword evidence="6" id="KW-0479">Metal-binding</keyword>
<dbReference type="GO" id="GO:0000288">
    <property type="term" value="P:nuclear-transcribed mRNA catabolic process, deadenylation-dependent decay"/>
    <property type="evidence" value="ECO:0007669"/>
    <property type="project" value="TreeGrafter"/>
</dbReference>
<evidence type="ECO:0000256" key="12">
    <source>
        <dbReference type="ARBA" id="ARBA00072755"/>
    </source>
</evidence>
<dbReference type="Pfam" id="PF03372">
    <property type="entry name" value="Exo_endo_phos"/>
    <property type="match status" value="1"/>
</dbReference>
<dbReference type="Gene3D" id="3.60.10.10">
    <property type="entry name" value="Endonuclease/exonuclease/phosphatase"/>
    <property type="match status" value="1"/>
</dbReference>
<dbReference type="SUPFAM" id="SSF56219">
    <property type="entry name" value="DNase I-like"/>
    <property type="match status" value="1"/>
</dbReference>
<feature type="domain" description="Endonuclease/exonuclease/phosphatase" evidence="14">
    <location>
        <begin position="286"/>
        <end position="597"/>
    </location>
</feature>
<evidence type="ECO:0000256" key="1">
    <source>
        <dbReference type="ARBA" id="ARBA00001946"/>
    </source>
</evidence>
<keyword evidence="4" id="KW-0507">mRNA processing</keyword>
<keyword evidence="11" id="KW-0496">Mitochondrion</keyword>
<evidence type="ECO:0000256" key="5">
    <source>
        <dbReference type="ARBA" id="ARBA00022722"/>
    </source>
</evidence>
<dbReference type="InterPro" id="IPR050410">
    <property type="entry name" value="CCR4/nocturin_mRNA_transcr"/>
</dbReference>
<protein>
    <recommendedName>
        <fullName evidence="12">2',5'-phosphodiesterase 12</fullName>
    </recommendedName>
    <alternativeName>
        <fullName evidence="13">Mitochondrial deadenylase</fullName>
    </alternativeName>
</protein>
<evidence type="ECO:0000256" key="13">
    <source>
        <dbReference type="ARBA" id="ARBA00083541"/>
    </source>
</evidence>
<evidence type="ECO:0000259" key="14">
    <source>
        <dbReference type="Pfam" id="PF03372"/>
    </source>
</evidence>
<comment type="subcellular location">
    <subcellularLocation>
        <location evidence="2">Mitochondrion matrix</location>
    </subcellularLocation>
</comment>
<name>A0A8D8R1X3_9HEMI</name>
<keyword evidence="7" id="KW-0378">Hydrolase</keyword>
<dbReference type="EMBL" id="HBUF01116138">
    <property type="protein sequence ID" value="CAG6641219.1"/>
    <property type="molecule type" value="Transcribed_RNA"/>
</dbReference>
<dbReference type="FunFam" id="3.60.10.10:FF:000018">
    <property type="entry name" value="2',5'-phosphodiesterase 12"/>
    <property type="match status" value="1"/>
</dbReference>
<keyword evidence="3" id="KW-0597">Phosphoprotein</keyword>
<sequence length="614" mass="70804">MKLFKSFYNTGHIVSNHFSILLAFKRFKSASAYPRLTFSKPHIMNPAYFRYEDGAEKFQVAFEYNNETYHISRQFNMDRSVNETIADFKKRIKSNVVKALEKKIHALNKKKDKDEKIKVPEAEIDLVIDGKVISDTSIAKEAIFDSSSTSGENSLLISDSKFQIIINAPWIKNLTLPSCILQDCLLYPTKFEHQFLSEDKTIFQWFRKEDKEFVPLGQGFYYKPTKGDVGHHLKLSCTPKNEHSEGPTLEVITEKPVDAGNQPYLFEQRHAFTKEKLTGDNFRVVTYNILAEIYADTDTARNELFSYCPSYALDMQYRRPLIIRELLAYHADLICLQEVDEKCFNRHLSPTLLREGNYQSDFAVKSGNAAEGLAIFYDADKFRFIQSSRYLLGESLAQDHVYHNDLVSRIKTNERLYTRISERNTTLQTVVLEPLNSKHKRLLYVANTHLYFHPDSDHIRLAQSALFLAYIQWNITKLRQSKPGYEVSLIFCGDFNSSPDCGMYRLMTQNQVPPDVDDWRSNPDERIEGIPLTQPYPMASACGTPEFTNYTLGFSGCLDYIYYQKDHMKVTQVIPFPSKEELELYSGLPSPVYPSDHLALIADLQWIESSNSQA</sequence>
<dbReference type="AlphaFoldDB" id="A0A8D8R1X3"/>
<evidence type="ECO:0000256" key="7">
    <source>
        <dbReference type="ARBA" id="ARBA00022801"/>
    </source>
</evidence>
<evidence type="ECO:0000256" key="11">
    <source>
        <dbReference type="ARBA" id="ARBA00023128"/>
    </source>
</evidence>
<dbReference type="GO" id="GO:0004535">
    <property type="term" value="F:poly(A)-specific ribonuclease activity"/>
    <property type="evidence" value="ECO:0007669"/>
    <property type="project" value="UniProtKB-ARBA"/>
</dbReference>
<keyword evidence="5" id="KW-0540">Nuclease</keyword>
<evidence type="ECO:0000256" key="10">
    <source>
        <dbReference type="ARBA" id="ARBA00022946"/>
    </source>
</evidence>
<dbReference type="GO" id="GO:0046872">
    <property type="term" value="F:metal ion binding"/>
    <property type="evidence" value="ECO:0007669"/>
    <property type="project" value="UniProtKB-KW"/>
</dbReference>
<dbReference type="InterPro" id="IPR005135">
    <property type="entry name" value="Endo/exonuclease/phosphatase"/>
</dbReference>
<comment type="cofactor">
    <cofactor evidence="1">
        <name>Mg(2+)</name>
        <dbReference type="ChEBI" id="CHEBI:18420"/>
    </cofactor>
</comment>
<organism evidence="15">
    <name type="scientific">Cacopsylla melanoneura</name>
    <dbReference type="NCBI Taxonomy" id="428564"/>
    <lineage>
        <taxon>Eukaryota</taxon>
        <taxon>Metazoa</taxon>
        <taxon>Ecdysozoa</taxon>
        <taxon>Arthropoda</taxon>
        <taxon>Hexapoda</taxon>
        <taxon>Insecta</taxon>
        <taxon>Pterygota</taxon>
        <taxon>Neoptera</taxon>
        <taxon>Paraneoptera</taxon>
        <taxon>Hemiptera</taxon>
        <taxon>Sternorrhyncha</taxon>
        <taxon>Psylloidea</taxon>
        <taxon>Psyllidae</taxon>
        <taxon>Psyllinae</taxon>
        <taxon>Cacopsylla</taxon>
    </lineage>
</organism>
<evidence type="ECO:0000256" key="4">
    <source>
        <dbReference type="ARBA" id="ARBA00022664"/>
    </source>
</evidence>
<evidence type="ECO:0000256" key="9">
    <source>
        <dbReference type="ARBA" id="ARBA00022842"/>
    </source>
</evidence>
<dbReference type="PANTHER" id="PTHR12121:SF37">
    <property type="entry name" value="2',5'-PHOSPHODIESTERASE 12"/>
    <property type="match status" value="1"/>
</dbReference>
<dbReference type="PANTHER" id="PTHR12121">
    <property type="entry name" value="CARBON CATABOLITE REPRESSOR PROTEIN 4"/>
    <property type="match status" value="1"/>
</dbReference>
<evidence type="ECO:0000256" key="6">
    <source>
        <dbReference type="ARBA" id="ARBA00022723"/>
    </source>
</evidence>